<dbReference type="KEGG" id="saca:FFV09_11990"/>
<feature type="region of interest" description="Disordered" evidence="2">
    <location>
        <begin position="117"/>
        <end position="224"/>
    </location>
</feature>
<organism evidence="4 5">
    <name type="scientific">Saccharibacillus brassicae</name>
    <dbReference type="NCBI Taxonomy" id="2583377"/>
    <lineage>
        <taxon>Bacteria</taxon>
        <taxon>Bacillati</taxon>
        <taxon>Bacillota</taxon>
        <taxon>Bacilli</taxon>
        <taxon>Bacillales</taxon>
        <taxon>Paenibacillaceae</taxon>
        <taxon>Saccharibacillus</taxon>
    </lineage>
</organism>
<dbReference type="EMBL" id="CP041217">
    <property type="protein sequence ID" value="QDH21495.1"/>
    <property type="molecule type" value="Genomic_DNA"/>
</dbReference>
<feature type="compositionally biased region" description="Polar residues" evidence="2">
    <location>
        <begin position="142"/>
        <end position="155"/>
    </location>
</feature>
<proteinExistence type="predicted"/>
<feature type="domain" description="SWIM-type" evidence="3">
    <location>
        <begin position="64"/>
        <end position="95"/>
    </location>
</feature>
<evidence type="ECO:0000313" key="5">
    <source>
        <dbReference type="Proteomes" id="UP000316968"/>
    </source>
</evidence>
<feature type="compositionally biased region" description="Low complexity" evidence="2">
    <location>
        <begin position="173"/>
        <end position="183"/>
    </location>
</feature>
<accession>A0A4Y6UZR3</accession>
<gene>
    <name evidence="4" type="ORF">FFV09_11990</name>
</gene>
<dbReference type="AlphaFoldDB" id="A0A4Y6UZR3"/>
<evidence type="ECO:0000256" key="2">
    <source>
        <dbReference type="SAM" id="MobiDB-lite"/>
    </source>
</evidence>
<dbReference type="OrthoDB" id="7593573at2"/>
<protein>
    <recommendedName>
        <fullName evidence="3">SWIM-type domain-containing protein</fullName>
    </recommendedName>
</protein>
<dbReference type="Proteomes" id="UP000316968">
    <property type="component" value="Chromosome"/>
</dbReference>
<evidence type="ECO:0000259" key="3">
    <source>
        <dbReference type="PROSITE" id="PS50966"/>
    </source>
</evidence>
<name>A0A4Y6UZR3_SACBS</name>
<keyword evidence="5" id="KW-1185">Reference proteome</keyword>
<keyword evidence="1" id="KW-0863">Zinc-finger</keyword>
<reference evidence="4 5" key="1">
    <citation type="submission" date="2019-06" db="EMBL/GenBank/DDBJ databases">
        <title>Saccharibacillus brassicae sp. nov., an endophytic bacterium isolated from Chinese cabbage seeds (Brassica pekinensis).</title>
        <authorList>
            <person name="Jiang L."/>
            <person name="Lee J."/>
            <person name="Kim S.W."/>
        </authorList>
    </citation>
    <scope>NUCLEOTIDE SEQUENCE [LARGE SCALE GENOMIC DNA]</scope>
    <source>
        <strain evidence="5">KCTC 43072 / ATSA2</strain>
    </source>
</reference>
<dbReference type="RefSeq" id="WP_141448040.1">
    <property type="nucleotide sequence ID" value="NZ_CP041217.1"/>
</dbReference>
<keyword evidence="1" id="KW-0479">Metal-binding</keyword>
<dbReference type="InterPro" id="IPR007527">
    <property type="entry name" value="Znf_SWIM"/>
</dbReference>
<evidence type="ECO:0000313" key="4">
    <source>
        <dbReference type="EMBL" id="QDH21495.1"/>
    </source>
</evidence>
<sequence length="681" mass="74187">MDANTTFTDEQWNRLVQGVAEAFDDLTLKRGFQYERMGSVQQLAVSEERRLEAEVKEGDGVCRVDVALDFAGGGSCDCKDRKPCRHQAAALMKLARLRGRPVSALANASASAAKAKREADAAAGNPAADRADGGEAAPAASTDPTGSGRAGQTGTAAIEPPGSRAEAGRDNAAADGRQARTAAPRSDSSDAERADQTAAARPDFLSDDPSVGSAGDFAGGAPGKKPGVEEAALLAASGISTWNRRFEEAASSLNGRTRNPKFAELTLQLAFADMPPFKPGIEALYRLNAHLFVLRTLSAPTGAGLSSSGYFAHLAVSDTASGMAGLLAAPLPDRDDPQVRERLGETLHAVRRQMLTEGRESELFSTGYYGLLNGWAAPEAGFAARAGAQAGSGHAETAVEMPDLFALDHAVPADDPAASLDPVDPEQLRKLAEERRDFYESELQYLMDEERELGRALNRQAWLGANAWSRFCLGQDDQARALLGEAADKPYFSPKKLPDFLSPLARAGEWDRLTDWLETFGPLLERARANLTDYGQLWDRAIAHRPDAEARMWTTLQGMLPHASSLYEAKLLERSNWDGWMDYQLSTGAEPSSFKVADFAPIEKNAPHLLLPFYHQAAERLVEQRSRDGYKGAVRLLKRLEKLYRKMKREDRWEAFMESFNARYGRLRALQEELKKGKLML</sequence>
<keyword evidence="1" id="KW-0862">Zinc</keyword>
<dbReference type="PROSITE" id="PS50966">
    <property type="entry name" value="ZF_SWIM"/>
    <property type="match status" value="1"/>
</dbReference>
<dbReference type="GO" id="GO:0008270">
    <property type="term" value="F:zinc ion binding"/>
    <property type="evidence" value="ECO:0007669"/>
    <property type="project" value="UniProtKB-KW"/>
</dbReference>
<evidence type="ECO:0000256" key="1">
    <source>
        <dbReference type="PROSITE-ProRule" id="PRU00325"/>
    </source>
</evidence>